<feature type="compositionally biased region" description="Acidic residues" evidence="1">
    <location>
        <begin position="120"/>
        <end position="139"/>
    </location>
</feature>
<evidence type="ECO:0000313" key="3">
    <source>
        <dbReference type="Proteomes" id="UP000037460"/>
    </source>
</evidence>
<keyword evidence="3" id="KW-1185">Reference proteome</keyword>
<gene>
    <name evidence="2" type="ORF">Ctob_014099</name>
</gene>
<accession>A0A0M0KAA3</accession>
<feature type="region of interest" description="Disordered" evidence="1">
    <location>
        <begin position="104"/>
        <end position="208"/>
    </location>
</feature>
<feature type="region of interest" description="Disordered" evidence="1">
    <location>
        <begin position="64"/>
        <end position="90"/>
    </location>
</feature>
<evidence type="ECO:0000256" key="1">
    <source>
        <dbReference type="SAM" id="MobiDB-lite"/>
    </source>
</evidence>
<reference evidence="3" key="1">
    <citation type="journal article" date="2015" name="PLoS Genet.">
        <title>Genome Sequence and Transcriptome Analyses of Chrysochromulina tobin: Metabolic Tools for Enhanced Algal Fitness in the Prominent Order Prymnesiales (Haptophyceae).</title>
        <authorList>
            <person name="Hovde B.T."/>
            <person name="Deodato C.R."/>
            <person name="Hunsperger H.M."/>
            <person name="Ryken S.A."/>
            <person name="Yost W."/>
            <person name="Jha R.K."/>
            <person name="Patterson J."/>
            <person name="Monnat R.J. Jr."/>
            <person name="Barlow S.B."/>
            <person name="Starkenburg S.R."/>
            <person name="Cattolico R.A."/>
        </authorList>
    </citation>
    <scope>NUCLEOTIDE SEQUENCE</scope>
    <source>
        <strain evidence="3">CCMP291</strain>
    </source>
</reference>
<proteinExistence type="predicted"/>
<protein>
    <submittedName>
        <fullName evidence="2">Uncharacterized protein</fullName>
    </submittedName>
</protein>
<sequence>MLIVLSILIVLSVLSKLIDIALSVLSMLIVHRQHRCSMLGISKLIKHCPLIKLSKLSVLKREGENTPMSDIDGEKEGESEAVATADPGPVFNLQDLADLARGEGENATTSYLNGEKEDDSKSEDDHEPEDDEQNGEQDDAAALAGDQAETSEPRGEGENATTSYLNGEKEDDSKSEDDHEPEDDEQNGEQDDAAALAGDQAETSEPRGVDHLGAGALMVQEGENAITGMNINGEEEGESEADKVDEIRKEEDDQGRATHVLYDKETDEFNYKSLANAEPTTISPHELGLHPHLVYRWFLNACKRAPGQWLKVDEIIDLDVAALMYTSKGTWKGQPNSDRSTVCAPLF</sequence>
<comment type="caution">
    <text evidence="2">The sequence shown here is derived from an EMBL/GenBank/DDBJ whole genome shotgun (WGS) entry which is preliminary data.</text>
</comment>
<dbReference type="Proteomes" id="UP000037460">
    <property type="component" value="Unassembled WGS sequence"/>
</dbReference>
<feature type="compositionally biased region" description="Acidic residues" evidence="1">
    <location>
        <begin position="173"/>
        <end position="192"/>
    </location>
</feature>
<name>A0A0M0KAA3_9EUKA</name>
<dbReference type="EMBL" id="JWZX01000844">
    <property type="protein sequence ID" value="KOO35502.1"/>
    <property type="molecule type" value="Genomic_DNA"/>
</dbReference>
<organism evidence="2 3">
    <name type="scientific">Chrysochromulina tobinii</name>
    <dbReference type="NCBI Taxonomy" id="1460289"/>
    <lineage>
        <taxon>Eukaryota</taxon>
        <taxon>Haptista</taxon>
        <taxon>Haptophyta</taxon>
        <taxon>Prymnesiophyceae</taxon>
        <taxon>Prymnesiales</taxon>
        <taxon>Chrysochromulinaceae</taxon>
        <taxon>Chrysochromulina</taxon>
    </lineage>
</organism>
<evidence type="ECO:0000313" key="2">
    <source>
        <dbReference type="EMBL" id="KOO35502.1"/>
    </source>
</evidence>
<dbReference type="AlphaFoldDB" id="A0A0M0KAA3"/>